<evidence type="ECO:0000313" key="14">
    <source>
        <dbReference type="EMBL" id="QNM10259.1"/>
    </source>
</evidence>
<dbReference type="Pfam" id="PF00892">
    <property type="entry name" value="EamA"/>
    <property type="match status" value="1"/>
</dbReference>
<keyword evidence="6" id="KW-0441">Lipid A biosynthesis</keyword>
<dbReference type="GO" id="GO:0022857">
    <property type="term" value="F:transmembrane transporter activity"/>
    <property type="evidence" value="ECO:0007669"/>
    <property type="project" value="InterPro"/>
</dbReference>
<keyword evidence="11 12" id="KW-0472">Membrane</keyword>
<dbReference type="Proteomes" id="UP000515860">
    <property type="component" value="Chromosome"/>
</dbReference>
<evidence type="ECO:0000256" key="3">
    <source>
        <dbReference type="ARBA" id="ARBA00022475"/>
    </source>
</evidence>
<feature type="transmembrane region" description="Helical" evidence="12">
    <location>
        <begin position="43"/>
        <end position="63"/>
    </location>
</feature>
<dbReference type="Gene3D" id="1.10.3730.20">
    <property type="match status" value="1"/>
</dbReference>
<evidence type="ECO:0000256" key="1">
    <source>
        <dbReference type="ARBA" id="ARBA00004651"/>
    </source>
</evidence>
<evidence type="ECO:0000256" key="2">
    <source>
        <dbReference type="ARBA" id="ARBA00007362"/>
    </source>
</evidence>
<dbReference type="InterPro" id="IPR000390">
    <property type="entry name" value="Small_drug/metabolite_transptr"/>
</dbReference>
<dbReference type="SUPFAM" id="SSF103481">
    <property type="entry name" value="Multidrug resistance efflux transporter EmrE"/>
    <property type="match status" value="1"/>
</dbReference>
<evidence type="ECO:0000256" key="4">
    <source>
        <dbReference type="ARBA" id="ARBA00022516"/>
    </source>
</evidence>
<accession>A0A7G9GHH7</accession>
<evidence type="ECO:0000256" key="11">
    <source>
        <dbReference type="ARBA" id="ARBA00023136"/>
    </source>
</evidence>
<evidence type="ECO:0000256" key="8">
    <source>
        <dbReference type="ARBA" id="ARBA00022985"/>
    </source>
</evidence>
<keyword evidence="9 12" id="KW-1133">Transmembrane helix</keyword>
<dbReference type="KEGG" id="whj:H9Q79_08350"/>
<keyword evidence="10" id="KW-0443">Lipid metabolism</keyword>
<keyword evidence="15" id="KW-1185">Reference proteome</keyword>
<reference evidence="14 15" key="1">
    <citation type="submission" date="2020-08" db="EMBL/GenBank/DDBJ databases">
        <authorList>
            <person name="Liu C."/>
            <person name="Sun Q."/>
        </authorList>
    </citation>
    <scope>NUCLEOTIDE SEQUENCE [LARGE SCALE GENOMIC DNA]</scope>
    <source>
        <strain evidence="14 15">NSJ-29</strain>
    </source>
</reference>
<evidence type="ECO:0000256" key="6">
    <source>
        <dbReference type="ARBA" id="ARBA00022556"/>
    </source>
</evidence>
<dbReference type="GO" id="GO:0005886">
    <property type="term" value="C:plasma membrane"/>
    <property type="evidence" value="ECO:0007669"/>
    <property type="project" value="UniProtKB-SubCell"/>
</dbReference>
<dbReference type="EMBL" id="CP060635">
    <property type="protein sequence ID" value="QNM10259.1"/>
    <property type="molecule type" value="Genomic_DNA"/>
</dbReference>
<keyword evidence="7 12" id="KW-0812">Transmembrane</keyword>
<evidence type="ECO:0000256" key="10">
    <source>
        <dbReference type="ARBA" id="ARBA00023098"/>
    </source>
</evidence>
<keyword evidence="8" id="KW-0448">Lipopolysaccharide biosynthesis</keyword>
<keyword evidence="3" id="KW-1003">Cell membrane</keyword>
<keyword evidence="4" id="KW-0444">Lipid biosynthesis</keyword>
<feature type="transmembrane region" description="Helical" evidence="12">
    <location>
        <begin position="99"/>
        <end position="117"/>
    </location>
</feature>
<evidence type="ECO:0000313" key="15">
    <source>
        <dbReference type="Proteomes" id="UP000515860"/>
    </source>
</evidence>
<comment type="subcellular location">
    <subcellularLocation>
        <location evidence="1">Cell membrane</location>
        <topology evidence="1">Multi-pass membrane protein</topology>
    </subcellularLocation>
</comment>
<protein>
    <submittedName>
        <fullName evidence="14">EamA family transporter</fullName>
    </submittedName>
</protein>
<dbReference type="PANTHER" id="PTHR30561:SF9">
    <property type="entry name" value="4-AMINO-4-DEOXY-L-ARABINOSE-PHOSPHOUNDECAPRENOL FLIPPASE SUBUNIT ARNF-RELATED"/>
    <property type="match status" value="1"/>
</dbReference>
<organism evidence="14 15">
    <name type="scientific">Wansuia hejianensis</name>
    <dbReference type="NCBI Taxonomy" id="2763667"/>
    <lineage>
        <taxon>Bacteria</taxon>
        <taxon>Bacillati</taxon>
        <taxon>Bacillota</taxon>
        <taxon>Clostridia</taxon>
        <taxon>Lachnospirales</taxon>
        <taxon>Lachnospiraceae</taxon>
        <taxon>Wansuia</taxon>
    </lineage>
</organism>
<dbReference type="RefSeq" id="WP_118643248.1">
    <property type="nucleotide sequence ID" value="NZ_CP060635.1"/>
</dbReference>
<sequence length="118" mass="13145">MSKFAVSVCVLLISVLISAVSQILLKKAANRSYESRLKEYLNPLVIFAYGLFFVSTVLTMLALKVVPLSLQPILESTSYIYVSVMGYFLLKERFSRRKLAGLSLILLGIFIYSVNIAG</sequence>
<dbReference type="InterPro" id="IPR000620">
    <property type="entry name" value="EamA_dom"/>
</dbReference>
<evidence type="ECO:0000256" key="9">
    <source>
        <dbReference type="ARBA" id="ARBA00022989"/>
    </source>
</evidence>
<dbReference type="InterPro" id="IPR037185">
    <property type="entry name" value="EmrE-like"/>
</dbReference>
<evidence type="ECO:0000256" key="12">
    <source>
        <dbReference type="SAM" id="Phobius"/>
    </source>
</evidence>
<evidence type="ECO:0000259" key="13">
    <source>
        <dbReference type="Pfam" id="PF00892"/>
    </source>
</evidence>
<feature type="domain" description="EamA" evidence="13">
    <location>
        <begin position="10"/>
        <end position="113"/>
    </location>
</feature>
<dbReference type="GO" id="GO:0009103">
    <property type="term" value="P:lipopolysaccharide biosynthetic process"/>
    <property type="evidence" value="ECO:0007669"/>
    <property type="project" value="UniProtKB-KW"/>
</dbReference>
<evidence type="ECO:0000256" key="5">
    <source>
        <dbReference type="ARBA" id="ARBA00022519"/>
    </source>
</evidence>
<proteinExistence type="inferred from homology"/>
<gene>
    <name evidence="14" type="ORF">H9Q79_08350</name>
</gene>
<dbReference type="AlphaFoldDB" id="A0A7G9GHH7"/>
<comment type="similarity">
    <text evidence="2">Belongs to the EamA transporter family.</text>
</comment>
<keyword evidence="5" id="KW-0997">Cell inner membrane</keyword>
<evidence type="ECO:0000256" key="7">
    <source>
        <dbReference type="ARBA" id="ARBA00022692"/>
    </source>
</evidence>
<dbReference type="PANTHER" id="PTHR30561">
    <property type="entry name" value="SMR FAMILY PROTON-DEPENDENT DRUG EFFLUX TRANSPORTER SUGE"/>
    <property type="match status" value="1"/>
</dbReference>
<name>A0A7G9GHH7_9FIRM</name>